<proteinExistence type="predicted"/>
<evidence type="ECO:0000256" key="4">
    <source>
        <dbReference type="ARBA" id="ARBA00023125"/>
    </source>
</evidence>
<evidence type="ECO:0000256" key="1">
    <source>
        <dbReference type="ARBA" id="ARBA00022553"/>
    </source>
</evidence>
<dbReference type="PANTHER" id="PTHR48111">
    <property type="entry name" value="REGULATOR OF RPOS"/>
    <property type="match status" value="1"/>
</dbReference>
<dbReference type="GO" id="GO:0032993">
    <property type="term" value="C:protein-DNA complex"/>
    <property type="evidence" value="ECO:0007669"/>
    <property type="project" value="TreeGrafter"/>
</dbReference>
<evidence type="ECO:0000256" key="6">
    <source>
        <dbReference type="PROSITE-ProRule" id="PRU00169"/>
    </source>
</evidence>
<evidence type="ECO:0000313" key="10">
    <source>
        <dbReference type="EMBL" id="GIJ43931.1"/>
    </source>
</evidence>
<dbReference type="SMART" id="SM00448">
    <property type="entry name" value="REC"/>
    <property type="match status" value="1"/>
</dbReference>
<keyword evidence="1 6" id="KW-0597">Phosphoprotein</keyword>
<keyword evidence="3" id="KW-0805">Transcription regulation</keyword>
<keyword evidence="5" id="KW-0804">Transcription</keyword>
<dbReference type="GO" id="GO:0005829">
    <property type="term" value="C:cytosol"/>
    <property type="evidence" value="ECO:0007669"/>
    <property type="project" value="TreeGrafter"/>
</dbReference>
<keyword evidence="2" id="KW-0902">Two-component regulatory system</keyword>
<name>A0A8J4DNL1_9ACTN</name>
<dbReference type="InterPro" id="IPR016032">
    <property type="entry name" value="Sig_transdc_resp-reg_C-effctor"/>
</dbReference>
<evidence type="ECO:0000256" key="7">
    <source>
        <dbReference type="PROSITE-ProRule" id="PRU01091"/>
    </source>
</evidence>
<dbReference type="EMBL" id="BOPF01000002">
    <property type="protein sequence ID" value="GIJ43931.1"/>
    <property type="molecule type" value="Genomic_DNA"/>
</dbReference>
<dbReference type="Pfam" id="PF00486">
    <property type="entry name" value="Trans_reg_C"/>
    <property type="match status" value="1"/>
</dbReference>
<dbReference type="GO" id="GO:0000976">
    <property type="term" value="F:transcription cis-regulatory region binding"/>
    <property type="evidence" value="ECO:0007669"/>
    <property type="project" value="TreeGrafter"/>
</dbReference>
<dbReference type="Pfam" id="PF00072">
    <property type="entry name" value="Response_reg"/>
    <property type="match status" value="1"/>
</dbReference>
<dbReference type="PROSITE" id="PS51755">
    <property type="entry name" value="OMPR_PHOB"/>
    <property type="match status" value="1"/>
</dbReference>
<comment type="caution">
    <text evidence="10">The sequence shown here is derived from an EMBL/GenBank/DDBJ whole genome shotgun (WGS) entry which is preliminary data.</text>
</comment>
<dbReference type="SUPFAM" id="SSF46894">
    <property type="entry name" value="C-terminal effector domain of the bipartite response regulators"/>
    <property type="match status" value="1"/>
</dbReference>
<sequence>MPFVLVAEDNAMQAEVIRRYLEQDGHTTTVVRDGRAAIDTVRRERPDLVVLDVMMPHTDGLEVCRVLRRESDVPVLMLTARSTEDDLLIGLETGADDYLTKPYSPRELVARVRTLLRRAGRPAPAQEERQLLRAGGLAVDVERREVRVDGRPVECTPGEFEILAAMVARPGRVFTRQQLLVRTSVIDRATTERTVDVHVRNLRKKIEADPARPEYIRTVFGVGYKIHGG</sequence>
<evidence type="ECO:0000259" key="9">
    <source>
        <dbReference type="PROSITE" id="PS51755"/>
    </source>
</evidence>
<feature type="modified residue" description="4-aspartylphosphate" evidence="6">
    <location>
        <position position="52"/>
    </location>
</feature>
<dbReference type="InterPro" id="IPR039420">
    <property type="entry name" value="WalR-like"/>
</dbReference>
<dbReference type="InterPro" id="IPR001789">
    <property type="entry name" value="Sig_transdc_resp-reg_receiver"/>
</dbReference>
<dbReference type="CDD" id="cd17574">
    <property type="entry name" value="REC_OmpR"/>
    <property type="match status" value="1"/>
</dbReference>
<dbReference type="FunFam" id="3.40.50.2300:FF:000001">
    <property type="entry name" value="DNA-binding response regulator PhoB"/>
    <property type="match status" value="1"/>
</dbReference>
<dbReference type="InterPro" id="IPR036388">
    <property type="entry name" value="WH-like_DNA-bd_sf"/>
</dbReference>
<dbReference type="GO" id="GO:0000156">
    <property type="term" value="F:phosphorelay response regulator activity"/>
    <property type="evidence" value="ECO:0007669"/>
    <property type="project" value="TreeGrafter"/>
</dbReference>
<protein>
    <submittedName>
        <fullName evidence="10">DNA-binding response regulator</fullName>
    </submittedName>
</protein>
<reference evidence="10" key="1">
    <citation type="submission" date="2021-01" db="EMBL/GenBank/DDBJ databases">
        <title>Whole genome shotgun sequence of Virgisporangium aliadipatigenens NBRC 105644.</title>
        <authorList>
            <person name="Komaki H."/>
            <person name="Tamura T."/>
        </authorList>
    </citation>
    <scope>NUCLEOTIDE SEQUENCE</scope>
    <source>
        <strain evidence="10">NBRC 105644</strain>
    </source>
</reference>
<dbReference type="Proteomes" id="UP000619260">
    <property type="component" value="Unassembled WGS sequence"/>
</dbReference>
<feature type="domain" description="OmpR/PhoB-type" evidence="9">
    <location>
        <begin position="129"/>
        <end position="228"/>
    </location>
</feature>
<evidence type="ECO:0000313" key="11">
    <source>
        <dbReference type="Proteomes" id="UP000619260"/>
    </source>
</evidence>
<organism evidence="10 11">
    <name type="scientific">Virgisporangium aliadipatigenens</name>
    <dbReference type="NCBI Taxonomy" id="741659"/>
    <lineage>
        <taxon>Bacteria</taxon>
        <taxon>Bacillati</taxon>
        <taxon>Actinomycetota</taxon>
        <taxon>Actinomycetes</taxon>
        <taxon>Micromonosporales</taxon>
        <taxon>Micromonosporaceae</taxon>
        <taxon>Virgisporangium</taxon>
    </lineage>
</organism>
<gene>
    <name evidence="10" type="ORF">Val02_08170</name>
</gene>
<dbReference type="SUPFAM" id="SSF52172">
    <property type="entry name" value="CheY-like"/>
    <property type="match status" value="1"/>
</dbReference>
<evidence type="ECO:0000259" key="8">
    <source>
        <dbReference type="PROSITE" id="PS50110"/>
    </source>
</evidence>
<dbReference type="Gene3D" id="1.10.10.10">
    <property type="entry name" value="Winged helix-like DNA-binding domain superfamily/Winged helix DNA-binding domain"/>
    <property type="match status" value="1"/>
</dbReference>
<dbReference type="InterPro" id="IPR011006">
    <property type="entry name" value="CheY-like_superfamily"/>
</dbReference>
<dbReference type="SMART" id="SM00862">
    <property type="entry name" value="Trans_reg_C"/>
    <property type="match status" value="1"/>
</dbReference>
<dbReference type="Gene3D" id="6.10.250.690">
    <property type="match status" value="1"/>
</dbReference>
<feature type="domain" description="Response regulatory" evidence="8">
    <location>
        <begin position="3"/>
        <end position="116"/>
    </location>
</feature>
<dbReference type="RefSeq" id="WP_203897456.1">
    <property type="nucleotide sequence ID" value="NZ_BOPF01000002.1"/>
</dbReference>
<dbReference type="Gene3D" id="3.40.50.2300">
    <property type="match status" value="1"/>
</dbReference>
<feature type="DNA-binding region" description="OmpR/PhoB-type" evidence="7">
    <location>
        <begin position="129"/>
        <end position="228"/>
    </location>
</feature>
<keyword evidence="4 7" id="KW-0238">DNA-binding</keyword>
<dbReference type="AlphaFoldDB" id="A0A8J4DNL1"/>
<evidence type="ECO:0000256" key="2">
    <source>
        <dbReference type="ARBA" id="ARBA00023012"/>
    </source>
</evidence>
<keyword evidence="11" id="KW-1185">Reference proteome</keyword>
<dbReference type="PROSITE" id="PS50110">
    <property type="entry name" value="RESPONSE_REGULATORY"/>
    <property type="match status" value="1"/>
</dbReference>
<dbReference type="InterPro" id="IPR001867">
    <property type="entry name" value="OmpR/PhoB-type_DNA-bd"/>
</dbReference>
<accession>A0A8J4DNL1</accession>
<evidence type="ECO:0000256" key="3">
    <source>
        <dbReference type="ARBA" id="ARBA00023015"/>
    </source>
</evidence>
<dbReference type="FunFam" id="1.10.10.10:FF:000018">
    <property type="entry name" value="DNA-binding response regulator ResD"/>
    <property type="match status" value="1"/>
</dbReference>
<dbReference type="PANTHER" id="PTHR48111:SF4">
    <property type="entry name" value="DNA-BINDING DUAL TRANSCRIPTIONAL REGULATOR OMPR"/>
    <property type="match status" value="1"/>
</dbReference>
<dbReference type="GO" id="GO:0006355">
    <property type="term" value="P:regulation of DNA-templated transcription"/>
    <property type="evidence" value="ECO:0007669"/>
    <property type="project" value="InterPro"/>
</dbReference>
<dbReference type="CDD" id="cd00383">
    <property type="entry name" value="trans_reg_C"/>
    <property type="match status" value="1"/>
</dbReference>
<evidence type="ECO:0000256" key="5">
    <source>
        <dbReference type="ARBA" id="ARBA00023163"/>
    </source>
</evidence>